<dbReference type="EMBL" id="PVXQ01000017">
    <property type="protein sequence ID" value="PRR82315.1"/>
    <property type="molecule type" value="Genomic_DNA"/>
</dbReference>
<sequence length="191" mass="21365">MGDKNLLNEIDKTMMCILKRITDGSIIVDEINQEKKLLINIKNGEYEIIKCNIDTNSNCNGIFIIGDERNTLEELKREVENENSTLDNGGLLIIRHIISNKEHMDSVKEKILDFINAKGIEDIKVYFTCSKNNEKLGLVTIGRKHLDLLADRPEYEEYSSNIVADKKCGGCCSIKEGSSNSGCGSKGCCKN</sequence>
<name>A0A2T0BEK5_9CLOT</name>
<dbReference type="OrthoDB" id="9902578at2"/>
<gene>
    <name evidence="1" type="ORF">CLVI_18210</name>
</gene>
<dbReference type="Proteomes" id="UP000239471">
    <property type="component" value="Unassembled WGS sequence"/>
</dbReference>
<protein>
    <submittedName>
        <fullName evidence="1">Uncharacterized protein</fullName>
    </submittedName>
</protein>
<proteinExistence type="predicted"/>
<reference evidence="1 2" key="1">
    <citation type="submission" date="2018-03" db="EMBL/GenBank/DDBJ databases">
        <title>Genome sequence of Clostridium vincentii DSM 10228.</title>
        <authorList>
            <person name="Poehlein A."/>
            <person name="Daniel R."/>
        </authorList>
    </citation>
    <scope>NUCLEOTIDE SEQUENCE [LARGE SCALE GENOMIC DNA]</scope>
    <source>
        <strain evidence="1 2">DSM 10228</strain>
    </source>
</reference>
<evidence type="ECO:0000313" key="1">
    <source>
        <dbReference type="EMBL" id="PRR82315.1"/>
    </source>
</evidence>
<dbReference type="AlphaFoldDB" id="A0A2T0BEK5"/>
<dbReference type="RefSeq" id="WP_106059797.1">
    <property type="nucleotide sequence ID" value="NZ_PVXQ01000017.1"/>
</dbReference>
<comment type="caution">
    <text evidence="1">The sequence shown here is derived from an EMBL/GenBank/DDBJ whole genome shotgun (WGS) entry which is preliminary data.</text>
</comment>
<organism evidence="1 2">
    <name type="scientific">Clostridium vincentii</name>
    <dbReference type="NCBI Taxonomy" id="52704"/>
    <lineage>
        <taxon>Bacteria</taxon>
        <taxon>Bacillati</taxon>
        <taxon>Bacillota</taxon>
        <taxon>Clostridia</taxon>
        <taxon>Eubacteriales</taxon>
        <taxon>Clostridiaceae</taxon>
        <taxon>Clostridium</taxon>
    </lineage>
</organism>
<accession>A0A2T0BEK5</accession>
<keyword evidence="2" id="KW-1185">Reference proteome</keyword>
<evidence type="ECO:0000313" key="2">
    <source>
        <dbReference type="Proteomes" id="UP000239471"/>
    </source>
</evidence>